<dbReference type="EMBL" id="CAJQZP010000220">
    <property type="protein sequence ID" value="CAG4949334.1"/>
    <property type="molecule type" value="Genomic_DNA"/>
</dbReference>
<dbReference type="AlphaFoldDB" id="A0A8S3WAS7"/>
<protein>
    <submittedName>
        <fullName evidence="2">(apollo) hypothetical protein</fullName>
    </submittedName>
</protein>
<reference evidence="2" key="1">
    <citation type="submission" date="2021-04" db="EMBL/GenBank/DDBJ databases">
        <authorList>
            <person name="Tunstrom K."/>
        </authorList>
    </citation>
    <scope>NUCLEOTIDE SEQUENCE</scope>
</reference>
<organism evidence="2 3">
    <name type="scientific">Parnassius apollo</name>
    <name type="common">Apollo butterfly</name>
    <name type="synonym">Papilio apollo</name>
    <dbReference type="NCBI Taxonomy" id="110799"/>
    <lineage>
        <taxon>Eukaryota</taxon>
        <taxon>Metazoa</taxon>
        <taxon>Ecdysozoa</taxon>
        <taxon>Arthropoda</taxon>
        <taxon>Hexapoda</taxon>
        <taxon>Insecta</taxon>
        <taxon>Pterygota</taxon>
        <taxon>Neoptera</taxon>
        <taxon>Endopterygota</taxon>
        <taxon>Lepidoptera</taxon>
        <taxon>Glossata</taxon>
        <taxon>Ditrysia</taxon>
        <taxon>Papilionoidea</taxon>
        <taxon>Papilionidae</taxon>
        <taxon>Parnassiinae</taxon>
        <taxon>Parnassini</taxon>
        <taxon>Parnassius</taxon>
        <taxon>Parnassius</taxon>
    </lineage>
</organism>
<comment type="caution">
    <text evidence="2">The sequence shown here is derived from an EMBL/GenBank/DDBJ whole genome shotgun (WGS) entry which is preliminary data.</text>
</comment>
<name>A0A8S3WAS7_PARAO</name>
<proteinExistence type="predicted"/>
<dbReference type="OrthoDB" id="7474636at2759"/>
<sequence length="235" mass="26545">MSLGNAVQKRECLQKSHRKYSKGSNVQNQPLIIKLGASTEIANMGLRKRSDFNPDIVKSVPSLTKTPVSNKFILDSDTSGDGNKTWTETAYSTLSSSQKKHWMDRRIKSMVKLPFKSFKRNILRRSSLVSRLMSVEEVDKLPLKRKTSKQIRCKHIATSHSYRCMRAHVMRMAGPTKSELAVFRAKVKKLITPVFGMNITPKGKNYLTSKMSRGCGSENLDSKRLQTDYGGLSLM</sequence>
<evidence type="ECO:0000256" key="1">
    <source>
        <dbReference type="SAM" id="MobiDB-lite"/>
    </source>
</evidence>
<keyword evidence="3" id="KW-1185">Reference proteome</keyword>
<dbReference type="Proteomes" id="UP000691718">
    <property type="component" value="Unassembled WGS sequence"/>
</dbReference>
<feature type="region of interest" description="Disordered" evidence="1">
    <location>
        <begin position="1"/>
        <end position="24"/>
    </location>
</feature>
<evidence type="ECO:0000313" key="3">
    <source>
        <dbReference type="Proteomes" id="UP000691718"/>
    </source>
</evidence>
<gene>
    <name evidence="2" type="ORF">PAPOLLO_LOCUS3987</name>
</gene>
<accession>A0A8S3WAS7</accession>
<evidence type="ECO:0000313" key="2">
    <source>
        <dbReference type="EMBL" id="CAG4949334.1"/>
    </source>
</evidence>